<evidence type="ECO:0000313" key="2">
    <source>
        <dbReference type="EMBL" id="KAF7830830.1"/>
    </source>
</evidence>
<dbReference type="EMBL" id="JAAIUW010000005">
    <property type="protein sequence ID" value="KAF7830830.1"/>
    <property type="molecule type" value="Genomic_DNA"/>
</dbReference>
<dbReference type="AlphaFoldDB" id="A0A834U219"/>
<reference evidence="2" key="1">
    <citation type="submission" date="2020-09" db="EMBL/GenBank/DDBJ databases">
        <title>Genome-Enabled Discovery of Anthraquinone Biosynthesis in Senna tora.</title>
        <authorList>
            <person name="Kang S.-H."/>
            <person name="Pandey R.P."/>
            <person name="Lee C.-M."/>
            <person name="Sim J.-S."/>
            <person name="Jeong J.-T."/>
            <person name="Choi B.-S."/>
            <person name="Jung M."/>
            <person name="Ginzburg D."/>
            <person name="Zhao K."/>
            <person name="Won S.Y."/>
            <person name="Oh T.-J."/>
            <person name="Yu Y."/>
            <person name="Kim N.-H."/>
            <person name="Lee O.R."/>
            <person name="Lee T.-H."/>
            <person name="Bashyal P."/>
            <person name="Kim T.-S."/>
            <person name="Lee W.-H."/>
            <person name="Kawkins C."/>
            <person name="Kim C.-K."/>
            <person name="Kim J.S."/>
            <person name="Ahn B.O."/>
            <person name="Rhee S.Y."/>
            <person name="Sohng J.K."/>
        </authorList>
    </citation>
    <scope>NUCLEOTIDE SEQUENCE</scope>
    <source>
        <tissue evidence="2">Leaf</tissue>
    </source>
</reference>
<name>A0A834U219_9FABA</name>
<proteinExistence type="predicted"/>
<feature type="compositionally biased region" description="Basic and acidic residues" evidence="1">
    <location>
        <begin position="1"/>
        <end position="18"/>
    </location>
</feature>
<evidence type="ECO:0000313" key="3">
    <source>
        <dbReference type="Proteomes" id="UP000634136"/>
    </source>
</evidence>
<comment type="caution">
    <text evidence="2">The sequence shown here is derived from an EMBL/GenBank/DDBJ whole genome shotgun (WGS) entry which is preliminary data.</text>
</comment>
<sequence>MYSSERMRELDRDLRNAEAEAEGEASELQFGCYVNGPRDE</sequence>
<accession>A0A834U219</accession>
<dbReference type="Proteomes" id="UP000634136">
    <property type="component" value="Unassembled WGS sequence"/>
</dbReference>
<protein>
    <submittedName>
        <fullName evidence="2">Uncharacterized protein</fullName>
    </submittedName>
</protein>
<evidence type="ECO:0000256" key="1">
    <source>
        <dbReference type="SAM" id="MobiDB-lite"/>
    </source>
</evidence>
<keyword evidence="3" id="KW-1185">Reference proteome</keyword>
<organism evidence="2 3">
    <name type="scientific">Senna tora</name>
    <dbReference type="NCBI Taxonomy" id="362788"/>
    <lineage>
        <taxon>Eukaryota</taxon>
        <taxon>Viridiplantae</taxon>
        <taxon>Streptophyta</taxon>
        <taxon>Embryophyta</taxon>
        <taxon>Tracheophyta</taxon>
        <taxon>Spermatophyta</taxon>
        <taxon>Magnoliopsida</taxon>
        <taxon>eudicotyledons</taxon>
        <taxon>Gunneridae</taxon>
        <taxon>Pentapetalae</taxon>
        <taxon>rosids</taxon>
        <taxon>fabids</taxon>
        <taxon>Fabales</taxon>
        <taxon>Fabaceae</taxon>
        <taxon>Caesalpinioideae</taxon>
        <taxon>Cassia clade</taxon>
        <taxon>Senna</taxon>
    </lineage>
</organism>
<gene>
    <name evidence="2" type="ORF">G2W53_013163</name>
</gene>
<feature type="region of interest" description="Disordered" evidence="1">
    <location>
        <begin position="1"/>
        <end position="26"/>
    </location>
</feature>